<dbReference type="EMBL" id="CP001160">
    <property type="protein sequence ID" value="ACI64576.1"/>
    <property type="molecule type" value="Genomic_DNA"/>
</dbReference>
<proteinExistence type="predicted"/>
<dbReference type="Proteomes" id="UP000001449">
    <property type="component" value="Chromosome 7"/>
</dbReference>
<organism evidence="2 3">
    <name type="scientific">Thalassiosira pseudonana</name>
    <name type="common">Marine diatom</name>
    <name type="synonym">Cyclotella nana</name>
    <dbReference type="NCBI Taxonomy" id="35128"/>
    <lineage>
        <taxon>Eukaryota</taxon>
        <taxon>Sar</taxon>
        <taxon>Stramenopiles</taxon>
        <taxon>Ochrophyta</taxon>
        <taxon>Bacillariophyta</taxon>
        <taxon>Coscinodiscophyceae</taxon>
        <taxon>Thalassiosirophycidae</taxon>
        <taxon>Thalassiosirales</taxon>
        <taxon>Thalassiosiraceae</taxon>
        <taxon>Thalassiosira</taxon>
    </lineage>
</organism>
<protein>
    <recommendedName>
        <fullName evidence="4">Arf-GAP domain-containing protein</fullName>
    </recommendedName>
</protein>
<evidence type="ECO:0000256" key="1">
    <source>
        <dbReference type="SAM" id="MobiDB-lite"/>
    </source>
</evidence>
<evidence type="ECO:0008006" key="4">
    <source>
        <dbReference type="Google" id="ProtNLM"/>
    </source>
</evidence>
<dbReference type="AlphaFoldDB" id="B5YN55"/>
<dbReference type="GeneID" id="7447066"/>
<evidence type="ECO:0000313" key="2">
    <source>
        <dbReference type="EMBL" id="ACI64576.1"/>
    </source>
</evidence>
<dbReference type="PaxDb" id="35128-Thaps7027"/>
<dbReference type="OMA" id="AISHRCK"/>
<dbReference type="eggNOG" id="KOG0702">
    <property type="taxonomic scope" value="Eukaryota"/>
</dbReference>
<reference evidence="2 3" key="1">
    <citation type="journal article" date="2004" name="Science">
        <title>The genome of the diatom Thalassiosira pseudonana: ecology, evolution, and metabolism.</title>
        <authorList>
            <person name="Armbrust E.V."/>
            <person name="Berges J.A."/>
            <person name="Bowler C."/>
            <person name="Green B.R."/>
            <person name="Martinez D."/>
            <person name="Putnam N.H."/>
            <person name="Zhou S."/>
            <person name="Allen A.E."/>
            <person name="Apt K.E."/>
            <person name="Bechner M."/>
            <person name="Brzezinski M.A."/>
            <person name="Chaal B.K."/>
            <person name="Chiovitti A."/>
            <person name="Davis A.K."/>
            <person name="Demarest M.S."/>
            <person name="Detter J.C."/>
            <person name="Glavina T."/>
            <person name="Goodstein D."/>
            <person name="Hadi M.Z."/>
            <person name="Hellsten U."/>
            <person name="Hildebrand M."/>
            <person name="Jenkins B.D."/>
            <person name="Jurka J."/>
            <person name="Kapitonov V.V."/>
            <person name="Kroger N."/>
            <person name="Lau W.W."/>
            <person name="Lane T.W."/>
            <person name="Larimer F.W."/>
            <person name="Lippmeier J.C."/>
            <person name="Lucas S."/>
            <person name="Medina M."/>
            <person name="Montsant A."/>
            <person name="Obornik M."/>
            <person name="Parker M.S."/>
            <person name="Palenik B."/>
            <person name="Pazour G.J."/>
            <person name="Richardson P.M."/>
            <person name="Rynearson T.A."/>
            <person name="Saito M.A."/>
            <person name="Schwartz D.C."/>
            <person name="Thamatrakoln K."/>
            <person name="Valentin K."/>
            <person name="Vardi A."/>
            <person name="Wilkerson F.P."/>
            <person name="Rokhsar D.S."/>
        </authorList>
    </citation>
    <scope>NUCLEOTIDE SEQUENCE [LARGE SCALE GENOMIC DNA]</scope>
    <source>
        <strain evidence="2 3">CCMP1335</strain>
    </source>
</reference>
<dbReference type="HOGENOM" id="CLU_734659_0_0_1"/>
<dbReference type="InterPro" id="IPR037278">
    <property type="entry name" value="ARFGAP/RecO"/>
</dbReference>
<dbReference type="RefSeq" id="XP_002295859.1">
    <property type="nucleotide sequence ID" value="XM_002295823.1"/>
</dbReference>
<dbReference type="Gene3D" id="1.10.220.150">
    <property type="entry name" value="Arf GTPase activating protein"/>
    <property type="match status" value="1"/>
</dbReference>
<name>B5YN55_THAPS</name>
<dbReference type="KEGG" id="tps:THAPS_7027"/>
<accession>B5YN55</accession>
<feature type="region of interest" description="Disordered" evidence="1">
    <location>
        <begin position="353"/>
        <end position="377"/>
    </location>
</feature>
<dbReference type="SUPFAM" id="SSF57863">
    <property type="entry name" value="ArfGap/RecO-like zinc finger"/>
    <property type="match status" value="1"/>
</dbReference>
<evidence type="ECO:0000313" key="3">
    <source>
        <dbReference type="Proteomes" id="UP000001449"/>
    </source>
</evidence>
<dbReference type="InterPro" id="IPR038508">
    <property type="entry name" value="ArfGAP_dom_sf"/>
</dbReference>
<sequence>MSSWDQGEVLKLKSHGNDYARRVWLATAPPVGVGGRPKEGDDINVFKRFVVDVYEHKKYYREDNVAGGVHVASTSAQVVQQPQRSVPAAAIQRQAAPKCVVQSVALVVEPAPAVDLLDFGAFDSAPTSAPSVTSHVSHQHTVSAPAAVAAPSSNDIFDPFNNSPIVTANAHVPAVNSAFANQSFTNATQNTDAAVPFGGDVSFDPFVNFGSAPSTTQMSVAKTPVMNTFDANNAMMNNGGVTNNNFHNGMNAMMNNSSNAAMMNGGGIMLNNNNNMMQQSNHFQQQQQIGSNFNTNTMPVQFNNNNNMLNGGMPSNNIIMMNGGMVSNSMMQTNHPVMNMNVMQPMSNNISNNFGGTPKSAANDANKKSDPFAGLGF</sequence>
<dbReference type="InParanoid" id="B5YN55"/>
<keyword evidence="3" id="KW-1185">Reference proteome</keyword>
<gene>
    <name evidence="2" type="ORF">THAPS_7027</name>
</gene>
<reference evidence="2 3" key="2">
    <citation type="journal article" date="2008" name="Nature">
        <title>The Phaeodactylum genome reveals the evolutionary history of diatom genomes.</title>
        <authorList>
            <person name="Bowler C."/>
            <person name="Allen A.E."/>
            <person name="Badger J.H."/>
            <person name="Grimwood J."/>
            <person name="Jabbari K."/>
            <person name="Kuo A."/>
            <person name="Maheswari U."/>
            <person name="Martens C."/>
            <person name="Maumus F."/>
            <person name="Otillar R.P."/>
            <person name="Rayko E."/>
            <person name="Salamov A."/>
            <person name="Vandepoele K."/>
            <person name="Beszteri B."/>
            <person name="Gruber A."/>
            <person name="Heijde M."/>
            <person name="Katinka M."/>
            <person name="Mock T."/>
            <person name="Valentin K."/>
            <person name="Verret F."/>
            <person name="Berges J.A."/>
            <person name="Brownlee C."/>
            <person name="Cadoret J.P."/>
            <person name="Chiovitti A."/>
            <person name="Choi C.J."/>
            <person name="Coesel S."/>
            <person name="De Martino A."/>
            <person name="Detter J.C."/>
            <person name="Durkin C."/>
            <person name="Falciatore A."/>
            <person name="Fournet J."/>
            <person name="Haruta M."/>
            <person name="Huysman M.J."/>
            <person name="Jenkins B.D."/>
            <person name="Jiroutova K."/>
            <person name="Jorgensen R.E."/>
            <person name="Joubert Y."/>
            <person name="Kaplan A."/>
            <person name="Kroger N."/>
            <person name="Kroth P.G."/>
            <person name="La Roche J."/>
            <person name="Lindquist E."/>
            <person name="Lommer M."/>
            <person name="Martin-Jezequel V."/>
            <person name="Lopez P.J."/>
            <person name="Lucas S."/>
            <person name="Mangogna M."/>
            <person name="McGinnis K."/>
            <person name="Medlin L.K."/>
            <person name="Montsant A."/>
            <person name="Oudot-Le Secq M.P."/>
            <person name="Napoli C."/>
            <person name="Obornik M."/>
            <person name="Parker M.S."/>
            <person name="Petit J.L."/>
            <person name="Porcel B.M."/>
            <person name="Poulsen N."/>
            <person name="Robison M."/>
            <person name="Rychlewski L."/>
            <person name="Rynearson T.A."/>
            <person name="Schmutz J."/>
            <person name="Shapiro H."/>
            <person name="Siaut M."/>
            <person name="Stanley M."/>
            <person name="Sussman M.R."/>
            <person name="Taylor A.R."/>
            <person name="Vardi A."/>
            <person name="von Dassow P."/>
            <person name="Vyverman W."/>
            <person name="Willis A."/>
            <person name="Wyrwicz L.S."/>
            <person name="Rokhsar D.S."/>
            <person name="Weissenbach J."/>
            <person name="Armbrust E.V."/>
            <person name="Green B.R."/>
            <person name="Van de Peer Y."/>
            <person name="Grigoriev I.V."/>
        </authorList>
    </citation>
    <scope>NUCLEOTIDE SEQUENCE [LARGE SCALE GENOMIC DNA]</scope>
    <source>
        <strain evidence="2 3">CCMP1335</strain>
    </source>
</reference>